<evidence type="ECO:0000256" key="1">
    <source>
        <dbReference type="ARBA" id="ARBA00004123"/>
    </source>
</evidence>
<dbReference type="AlphaFoldDB" id="A0AAD8HTN4"/>
<feature type="compositionally biased region" description="Polar residues" evidence="4">
    <location>
        <begin position="156"/>
        <end position="170"/>
    </location>
</feature>
<dbReference type="GO" id="GO:0031124">
    <property type="term" value="P:mRNA 3'-end processing"/>
    <property type="evidence" value="ECO:0007669"/>
    <property type="project" value="InterPro"/>
</dbReference>
<dbReference type="EMBL" id="JAUIZM010000008">
    <property type="protein sequence ID" value="KAK1372058.1"/>
    <property type="molecule type" value="Genomic_DNA"/>
</dbReference>
<dbReference type="PANTHER" id="PTHR47866">
    <property type="entry name" value="HYDROXYPROLINE-RICH GLYCOPROTEIN FAMILY PROTEIN"/>
    <property type="match status" value="1"/>
</dbReference>
<reference evidence="7" key="2">
    <citation type="submission" date="2023-05" db="EMBL/GenBank/DDBJ databases">
        <authorList>
            <person name="Schelkunov M.I."/>
        </authorList>
    </citation>
    <scope>NUCLEOTIDE SEQUENCE</scope>
    <source>
        <strain evidence="7">Hsosn_3</strain>
        <tissue evidence="7">Leaf</tissue>
    </source>
</reference>
<proteinExistence type="predicted"/>
<dbReference type="Pfam" id="PF14304">
    <property type="entry name" value="CSTF_C"/>
    <property type="match status" value="1"/>
</dbReference>
<evidence type="ECO:0000256" key="2">
    <source>
        <dbReference type="ARBA" id="ARBA00022884"/>
    </source>
</evidence>
<evidence type="ECO:0000259" key="6">
    <source>
        <dbReference type="Pfam" id="PF14327"/>
    </source>
</evidence>
<evidence type="ECO:0000259" key="5">
    <source>
        <dbReference type="Pfam" id="PF14304"/>
    </source>
</evidence>
<feature type="region of interest" description="Disordered" evidence="4">
    <location>
        <begin position="103"/>
        <end position="139"/>
    </location>
</feature>
<feature type="compositionally biased region" description="Pro residues" evidence="4">
    <location>
        <begin position="66"/>
        <end position="76"/>
    </location>
</feature>
<dbReference type="Pfam" id="PF14327">
    <property type="entry name" value="CSTF2_hinge"/>
    <property type="match status" value="1"/>
</dbReference>
<feature type="region of interest" description="Disordered" evidence="4">
    <location>
        <begin position="257"/>
        <end position="279"/>
    </location>
</feature>
<dbReference type="InterPro" id="IPR025742">
    <property type="entry name" value="CSTF2_hinge"/>
</dbReference>
<feature type="region of interest" description="Disordered" evidence="4">
    <location>
        <begin position="156"/>
        <end position="218"/>
    </location>
</feature>
<gene>
    <name evidence="7" type="ORF">POM88_038150</name>
</gene>
<dbReference type="PANTHER" id="PTHR47866:SF2">
    <property type="entry name" value="HYDROXYPROLINE-RICH GLYCOPROTEIN FAMILY PROTEIN"/>
    <property type="match status" value="1"/>
</dbReference>
<keyword evidence="8" id="KW-1185">Reference proteome</keyword>
<dbReference type="InterPro" id="IPR026896">
    <property type="entry name" value="CSTF_C"/>
</dbReference>
<evidence type="ECO:0000313" key="7">
    <source>
        <dbReference type="EMBL" id="KAK1372058.1"/>
    </source>
</evidence>
<comment type="subcellular location">
    <subcellularLocation>
        <location evidence="1">Nucleus</location>
    </subcellularLocation>
</comment>
<dbReference type="Gene3D" id="1.10.20.70">
    <property type="entry name" value="Transcription termination and cleavage factor, C-terminal domain"/>
    <property type="match status" value="1"/>
</dbReference>
<reference evidence="7" key="1">
    <citation type="submission" date="2023-02" db="EMBL/GenBank/DDBJ databases">
        <title>Genome of toxic invasive species Heracleum sosnowskyi carries increased number of genes despite the absence of recent whole-genome duplications.</title>
        <authorList>
            <person name="Schelkunov M."/>
            <person name="Shtratnikova V."/>
            <person name="Makarenko M."/>
            <person name="Klepikova A."/>
            <person name="Omelchenko D."/>
            <person name="Novikova G."/>
            <person name="Obukhova E."/>
            <person name="Bogdanov V."/>
            <person name="Penin A."/>
            <person name="Logacheva M."/>
        </authorList>
    </citation>
    <scope>NUCLEOTIDE SEQUENCE</scope>
    <source>
        <strain evidence="7">Hsosn_3</strain>
        <tissue evidence="7">Leaf</tissue>
    </source>
</reference>
<evidence type="ECO:0000256" key="4">
    <source>
        <dbReference type="SAM" id="MobiDB-lite"/>
    </source>
</evidence>
<dbReference type="Proteomes" id="UP001237642">
    <property type="component" value="Unassembled WGS sequence"/>
</dbReference>
<name>A0AAD8HTN4_9APIA</name>
<feature type="region of interest" description="Disordered" evidence="4">
    <location>
        <begin position="63"/>
        <end position="88"/>
    </location>
</feature>
<dbReference type="GO" id="GO:0003723">
    <property type="term" value="F:RNA binding"/>
    <property type="evidence" value="ECO:0007669"/>
    <property type="project" value="UniProtKB-KW"/>
</dbReference>
<dbReference type="FunFam" id="1.10.20.70:FF:000001">
    <property type="entry name" value="Cleavage stimulation factor subunit 2"/>
    <property type="match status" value="1"/>
</dbReference>
<keyword evidence="3" id="KW-0539">Nucleus</keyword>
<sequence>MSELEFNGGDDFPGMTKDQIYDLMSQMKSLIDQNEQQARHILIQNPKLTQVLFQAQIMLGMVRPNQPNPNIPPPASQQPQQAALPPQQTNVHAALPLPGQTDLKDHIKASQNPNSLRKPNQPMMPVSSTSIPSLNSQSHSLQSQILQSAQQPLNAQVTTMPVQQSTQFQSMPHPSLHSASPQLPSLPPPPMPSASIQSQQPLQTSGIPHMQPQPAMPSLPRPASIPAFGHQPNTQMGPNAAFQHSNTVQMHHSQPMFQSGQNHPASMGHSMLRGHEPPRQSLYQGGSPHLGMEFNQTGGPMQAERGSSWIPGLRENTTGTQNIPGPPSFMAGQMGPASQLPRPPALSSDMESALLQQVMSLTPEQISLLPPEQRNQVLQLQQMLRQSQ</sequence>
<feature type="domain" description="Cleavage stimulation factor subunit 2 hinge" evidence="6">
    <location>
        <begin position="15"/>
        <end position="65"/>
    </location>
</feature>
<keyword evidence="2" id="KW-0694">RNA-binding</keyword>
<evidence type="ECO:0000313" key="8">
    <source>
        <dbReference type="Proteomes" id="UP001237642"/>
    </source>
</evidence>
<feature type="compositionally biased region" description="Low complexity" evidence="4">
    <location>
        <begin position="172"/>
        <end position="183"/>
    </location>
</feature>
<comment type="caution">
    <text evidence="7">The sequence shown here is derived from an EMBL/GenBank/DDBJ whole genome shotgun (WGS) entry which is preliminary data.</text>
</comment>
<accession>A0AAD8HTN4</accession>
<evidence type="ECO:0000256" key="3">
    <source>
        <dbReference type="ARBA" id="ARBA00023242"/>
    </source>
</evidence>
<feature type="compositionally biased region" description="Low complexity" evidence="4">
    <location>
        <begin position="77"/>
        <end position="88"/>
    </location>
</feature>
<dbReference type="InterPro" id="IPR038192">
    <property type="entry name" value="CSTF_C_sf"/>
</dbReference>
<organism evidence="7 8">
    <name type="scientific">Heracleum sosnowskyi</name>
    <dbReference type="NCBI Taxonomy" id="360622"/>
    <lineage>
        <taxon>Eukaryota</taxon>
        <taxon>Viridiplantae</taxon>
        <taxon>Streptophyta</taxon>
        <taxon>Embryophyta</taxon>
        <taxon>Tracheophyta</taxon>
        <taxon>Spermatophyta</taxon>
        <taxon>Magnoliopsida</taxon>
        <taxon>eudicotyledons</taxon>
        <taxon>Gunneridae</taxon>
        <taxon>Pentapetalae</taxon>
        <taxon>asterids</taxon>
        <taxon>campanulids</taxon>
        <taxon>Apiales</taxon>
        <taxon>Apiaceae</taxon>
        <taxon>Apioideae</taxon>
        <taxon>apioid superclade</taxon>
        <taxon>Tordylieae</taxon>
        <taxon>Tordyliinae</taxon>
        <taxon>Heracleum</taxon>
    </lineage>
</organism>
<protein>
    <submittedName>
        <fullName evidence="7">Cleavage stimulating factor 64</fullName>
    </submittedName>
</protein>
<feature type="compositionally biased region" description="Polar residues" evidence="4">
    <location>
        <begin position="109"/>
        <end position="118"/>
    </location>
</feature>
<dbReference type="GO" id="GO:0005634">
    <property type="term" value="C:nucleus"/>
    <property type="evidence" value="ECO:0007669"/>
    <property type="project" value="UniProtKB-SubCell"/>
</dbReference>
<feature type="domain" description="Transcription termination and cleavage factor C-terminal" evidence="5">
    <location>
        <begin position="353"/>
        <end position="387"/>
    </location>
</feature>